<evidence type="ECO:0008006" key="4">
    <source>
        <dbReference type="Google" id="ProtNLM"/>
    </source>
</evidence>
<sequence>MLDYHKKTLIWKKKHFWFGLAIVIIFYSPYIILGQDSVWYANDYTELVIHWFKLLIDHNAILKPNDYPIIGMLDVLPRGSFASEFYLKTWLFYLLTPYQAILINKLLIHLTAYVSAYHFLTKISHDWMQGPKFLYALCWACIPFWPEAGIGLALTPSVFWVFYKLSQGSKISFPIILLILVLCFYSYFHLNGIFLVLILAAYGLYTLITQKVAYRNYWLMLSFLTVTYLLFNYRMFDIYFFQRDWFTPHRIEYDIYSFGRYHKNVGYKLKHLLLFGEIHAVLISPILYFTLLGYLIFSNYFKTESNKYIFLLKVFIGVNFVALIASLLTYIPLIEKLPIIEKINQFSFERFYYLIYPFLIFAFILIVDQMTRHMQLKKYGWLLITLLLTYNFLVLDDNTKNKILKPIVGIGNKYPTFKQFFAEEQFTEIKDFLHQLGHQDYKVVSVGMHPAIASFNGLHALDGYTGNYPLRYKNEFYEIIKDELGADDRKNWLYWHFKGWGNKAYMFNHTNNDDFMRLKWFEPTSIDAPKYNYEKLKEMGCSFILSADLIINESKLELINTFEHDRSAWIIHLYEIQ</sequence>
<dbReference type="InterPro" id="IPR046107">
    <property type="entry name" value="DUF6044"/>
</dbReference>
<keyword evidence="1" id="KW-0472">Membrane</keyword>
<evidence type="ECO:0000313" key="2">
    <source>
        <dbReference type="EMBL" id="SIT08723.1"/>
    </source>
</evidence>
<feature type="transmembrane region" description="Helical" evidence="1">
    <location>
        <begin position="217"/>
        <end position="236"/>
    </location>
</feature>
<feature type="transmembrane region" description="Helical" evidence="1">
    <location>
        <begin position="90"/>
        <end position="112"/>
    </location>
</feature>
<feature type="transmembrane region" description="Helical" evidence="1">
    <location>
        <begin position="309"/>
        <end position="331"/>
    </location>
</feature>
<reference evidence="3" key="1">
    <citation type="submission" date="2017-01" db="EMBL/GenBank/DDBJ databases">
        <authorList>
            <person name="Varghese N."/>
            <person name="Submissions S."/>
        </authorList>
    </citation>
    <scope>NUCLEOTIDE SEQUENCE [LARGE SCALE GENOMIC DNA]</scope>
    <source>
        <strain evidence="3">DSM 46698</strain>
    </source>
</reference>
<feature type="transmembrane region" description="Helical" evidence="1">
    <location>
        <begin position="175"/>
        <end position="205"/>
    </location>
</feature>
<keyword evidence="3" id="KW-1185">Reference proteome</keyword>
<dbReference type="AlphaFoldDB" id="A0A1N7PDL1"/>
<feature type="transmembrane region" description="Helical" evidence="1">
    <location>
        <begin position="379"/>
        <end position="395"/>
    </location>
</feature>
<feature type="transmembrane region" description="Helical" evidence="1">
    <location>
        <begin position="278"/>
        <end position="297"/>
    </location>
</feature>
<dbReference type="STRING" id="529505.SAMN05421761_11595"/>
<feature type="transmembrane region" description="Helical" evidence="1">
    <location>
        <begin position="351"/>
        <end position="367"/>
    </location>
</feature>
<accession>A0A1N7PDL1</accession>
<dbReference type="Proteomes" id="UP000186026">
    <property type="component" value="Unassembled WGS sequence"/>
</dbReference>
<dbReference type="RefSeq" id="WP_076502596.1">
    <property type="nucleotide sequence ID" value="NZ_FTOP01000015.1"/>
</dbReference>
<dbReference type="Pfam" id="PF19510">
    <property type="entry name" value="DUF6044"/>
    <property type="match status" value="1"/>
</dbReference>
<proteinExistence type="predicted"/>
<name>A0A1N7PDL1_9BACT</name>
<keyword evidence="1" id="KW-0812">Transmembrane</keyword>
<protein>
    <recommendedName>
        <fullName evidence="4">4-amino-4-deoxy-L-arabinose transferase</fullName>
    </recommendedName>
</protein>
<feature type="transmembrane region" description="Helical" evidence="1">
    <location>
        <begin position="133"/>
        <end position="163"/>
    </location>
</feature>
<dbReference type="EMBL" id="FTOP01000015">
    <property type="protein sequence ID" value="SIT08723.1"/>
    <property type="molecule type" value="Genomic_DNA"/>
</dbReference>
<feature type="transmembrane region" description="Helical" evidence="1">
    <location>
        <begin position="16"/>
        <end position="33"/>
    </location>
</feature>
<gene>
    <name evidence="2" type="ORF">SAMN05421761_11595</name>
</gene>
<dbReference type="OrthoDB" id="2349131at2"/>
<evidence type="ECO:0000313" key="3">
    <source>
        <dbReference type="Proteomes" id="UP000186026"/>
    </source>
</evidence>
<keyword evidence="1" id="KW-1133">Transmembrane helix</keyword>
<evidence type="ECO:0000256" key="1">
    <source>
        <dbReference type="SAM" id="Phobius"/>
    </source>
</evidence>
<organism evidence="2 3">
    <name type="scientific">Belliella pelovolcani</name>
    <dbReference type="NCBI Taxonomy" id="529505"/>
    <lineage>
        <taxon>Bacteria</taxon>
        <taxon>Pseudomonadati</taxon>
        <taxon>Bacteroidota</taxon>
        <taxon>Cytophagia</taxon>
        <taxon>Cytophagales</taxon>
        <taxon>Cyclobacteriaceae</taxon>
        <taxon>Belliella</taxon>
    </lineage>
</organism>